<dbReference type="RefSeq" id="WP_179423989.1">
    <property type="nucleotide sequence ID" value="NZ_BAAAMP010000002.1"/>
</dbReference>
<evidence type="ECO:0000259" key="6">
    <source>
        <dbReference type="PROSITE" id="PS50893"/>
    </source>
</evidence>
<dbReference type="Pfam" id="PF00005">
    <property type="entry name" value="ABC_tran"/>
    <property type="match status" value="1"/>
</dbReference>
<dbReference type="GO" id="GO:0016887">
    <property type="term" value="F:ATP hydrolysis activity"/>
    <property type="evidence" value="ECO:0007669"/>
    <property type="project" value="InterPro"/>
</dbReference>
<sequence>MDTALLVEQFSVWRGRSEIVRSVDLTIPGGTLVALVGSNGAGKTTFIEGVLGILTTKAGRFELFGEDVRGRKPWDLVNDGLVVVPQERRLFPMMTVEENLDIVGSKGDKGRGARFTRDELYDLFPRLQERSSNFAGTLSGGERSMLAIARGLALQPRLLILDEPSLGLAPVVIDSIMATIREISQTGLSILLVEQNVHQALAMASWAHVLDAGAVIASDTSDHLRDSPLLESGYLGVVPAADEKGTV</sequence>
<dbReference type="PANTHER" id="PTHR43820:SF4">
    <property type="entry name" value="HIGH-AFFINITY BRANCHED-CHAIN AMINO ACID TRANSPORT ATP-BINDING PROTEIN LIVF"/>
    <property type="match status" value="1"/>
</dbReference>
<dbReference type="SUPFAM" id="SSF52540">
    <property type="entry name" value="P-loop containing nucleoside triphosphate hydrolases"/>
    <property type="match status" value="1"/>
</dbReference>
<evidence type="ECO:0000256" key="2">
    <source>
        <dbReference type="ARBA" id="ARBA00022448"/>
    </source>
</evidence>
<dbReference type="InterPro" id="IPR003439">
    <property type="entry name" value="ABC_transporter-like_ATP-bd"/>
</dbReference>
<dbReference type="Proteomes" id="UP000587211">
    <property type="component" value="Unassembled WGS sequence"/>
</dbReference>
<reference evidence="7" key="2">
    <citation type="submission" date="2020-09" db="EMBL/GenBank/DDBJ databases">
        <title>Novel species in genus Aeromicrobium.</title>
        <authorList>
            <person name="Zhang G."/>
        </authorList>
    </citation>
    <scope>NUCLEOTIDE SEQUENCE</scope>
    <source>
        <strain evidence="7">SSW1-57</strain>
    </source>
</reference>
<evidence type="ECO:0000313" key="7">
    <source>
        <dbReference type="EMBL" id="MBD1268613.1"/>
    </source>
</evidence>
<dbReference type="InterPro" id="IPR027417">
    <property type="entry name" value="P-loop_NTPase"/>
</dbReference>
<evidence type="ECO:0000256" key="5">
    <source>
        <dbReference type="ARBA" id="ARBA00022970"/>
    </source>
</evidence>
<proteinExistence type="inferred from homology"/>
<evidence type="ECO:0000313" key="9">
    <source>
        <dbReference type="Proteomes" id="UP000587211"/>
    </source>
</evidence>
<dbReference type="EMBL" id="JACBZN010000001">
    <property type="protein sequence ID" value="NYI37480.1"/>
    <property type="molecule type" value="Genomic_DNA"/>
</dbReference>
<keyword evidence="5" id="KW-0029">Amino-acid transport</keyword>
<dbReference type="GO" id="GO:0015658">
    <property type="term" value="F:branched-chain amino acid transmembrane transporter activity"/>
    <property type="evidence" value="ECO:0007669"/>
    <property type="project" value="TreeGrafter"/>
</dbReference>
<dbReference type="GO" id="GO:0015807">
    <property type="term" value="P:L-amino acid transport"/>
    <property type="evidence" value="ECO:0007669"/>
    <property type="project" value="TreeGrafter"/>
</dbReference>
<protein>
    <submittedName>
        <fullName evidence="7">ABC transporter ATP-binding protein</fullName>
    </submittedName>
    <submittedName>
        <fullName evidence="8">Branched-chain amino acid transport system ATP-binding protein</fullName>
    </submittedName>
</protein>
<dbReference type="CDD" id="cd03224">
    <property type="entry name" value="ABC_TM1139_LivF_branched"/>
    <property type="match status" value="1"/>
</dbReference>
<dbReference type="EMBL" id="JACWMT010000001">
    <property type="protein sequence ID" value="MBD1268613.1"/>
    <property type="molecule type" value="Genomic_DNA"/>
</dbReference>
<dbReference type="PROSITE" id="PS50893">
    <property type="entry name" value="ABC_TRANSPORTER_2"/>
    <property type="match status" value="1"/>
</dbReference>
<dbReference type="SMART" id="SM00382">
    <property type="entry name" value="AAA"/>
    <property type="match status" value="1"/>
</dbReference>
<comment type="caution">
    <text evidence="7">The sequence shown here is derived from an EMBL/GenBank/DDBJ whole genome shotgun (WGS) entry which is preliminary data.</text>
</comment>
<name>A0A8I0KK96_9ACTN</name>
<dbReference type="InterPro" id="IPR017871">
    <property type="entry name" value="ABC_transporter-like_CS"/>
</dbReference>
<evidence type="ECO:0000256" key="1">
    <source>
        <dbReference type="ARBA" id="ARBA00005417"/>
    </source>
</evidence>
<dbReference type="PROSITE" id="PS00211">
    <property type="entry name" value="ABC_TRANSPORTER_1"/>
    <property type="match status" value="1"/>
</dbReference>
<reference evidence="8 9" key="1">
    <citation type="submission" date="2020-07" db="EMBL/GenBank/DDBJ databases">
        <title>Sequencing the genomes of 1000 actinobacteria strains.</title>
        <authorList>
            <person name="Klenk H.-P."/>
        </authorList>
    </citation>
    <scope>NUCLEOTIDE SEQUENCE [LARGE SCALE GENOMIC DNA]</scope>
    <source>
        <strain evidence="8 9">DSM 19087</strain>
    </source>
</reference>
<evidence type="ECO:0000256" key="4">
    <source>
        <dbReference type="ARBA" id="ARBA00022840"/>
    </source>
</evidence>
<feature type="domain" description="ABC transporter" evidence="6">
    <location>
        <begin position="5"/>
        <end position="237"/>
    </location>
</feature>
<keyword evidence="4 7" id="KW-0067">ATP-binding</keyword>
<evidence type="ECO:0000313" key="10">
    <source>
        <dbReference type="Proteomes" id="UP000659061"/>
    </source>
</evidence>
<evidence type="ECO:0000313" key="8">
    <source>
        <dbReference type="EMBL" id="NYI37480.1"/>
    </source>
</evidence>
<dbReference type="InterPro" id="IPR052156">
    <property type="entry name" value="BCAA_Transport_ATP-bd_LivF"/>
</dbReference>
<dbReference type="PANTHER" id="PTHR43820">
    <property type="entry name" value="HIGH-AFFINITY BRANCHED-CHAIN AMINO ACID TRANSPORT ATP-BINDING PROTEIN LIVF"/>
    <property type="match status" value="1"/>
</dbReference>
<keyword evidence="9" id="KW-1185">Reference proteome</keyword>
<evidence type="ECO:0000256" key="3">
    <source>
        <dbReference type="ARBA" id="ARBA00022741"/>
    </source>
</evidence>
<keyword evidence="3" id="KW-0547">Nucleotide-binding</keyword>
<dbReference type="Proteomes" id="UP000659061">
    <property type="component" value="Unassembled WGS sequence"/>
</dbReference>
<gene>
    <name evidence="8" type="ORF">BJ975_000855</name>
    <name evidence="7" type="ORF">IDH50_00020</name>
</gene>
<dbReference type="InterPro" id="IPR003593">
    <property type="entry name" value="AAA+_ATPase"/>
</dbReference>
<comment type="similarity">
    <text evidence="1">Belongs to the ABC transporter superfamily.</text>
</comment>
<accession>A0A8I0KK96</accession>
<organism evidence="7 10">
    <name type="scientific">Aeromicrobium tamlense</name>
    <dbReference type="NCBI Taxonomy" id="375541"/>
    <lineage>
        <taxon>Bacteria</taxon>
        <taxon>Bacillati</taxon>
        <taxon>Actinomycetota</taxon>
        <taxon>Actinomycetes</taxon>
        <taxon>Propionibacteriales</taxon>
        <taxon>Nocardioidaceae</taxon>
        <taxon>Aeromicrobium</taxon>
    </lineage>
</organism>
<dbReference type="AlphaFoldDB" id="A0A8I0KK96"/>
<keyword evidence="2" id="KW-0813">Transport</keyword>
<dbReference type="Gene3D" id="3.40.50.300">
    <property type="entry name" value="P-loop containing nucleotide triphosphate hydrolases"/>
    <property type="match status" value="1"/>
</dbReference>
<dbReference type="GO" id="GO:0005524">
    <property type="term" value="F:ATP binding"/>
    <property type="evidence" value="ECO:0007669"/>
    <property type="project" value="UniProtKB-KW"/>
</dbReference>